<sequence>MFGKVEATRLSRPVSKMRKWKNTFPGHLECCSTEWTAAIDPRRYSTSRVIATWTRPGLQTPGLVLPRVPHSSALVNSGALLKDNEDRGNNSPPLSGSGP</sequence>
<reference evidence="2" key="1">
    <citation type="journal article" date="2023" name="Front. Plant Sci.">
        <title>Chromosomal-level genome assembly of Melastoma candidum provides insights into trichome evolution.</title>
        <authorList>
            <person name="Zhong Y."/>
            <person name="Wu W."/>
            <person name="Sun C."/>
            <person name="Zou P."/>
            <person name="Liu Y."/>
            <person name="Dai S."/>
            <person name="Zhou R."/>
        </authorList>
    </citation>
    <scope>NUCLEOTIDE SEQUENCE [LARGE SCALE GENOMIC DNA]</scope>
</reference>
<keyword evidence="2" id="KW-1185">Reference proteome</keyword>
<evidence type="ECO:0000313" key="2">
    <source>
        <dbReference type="Proteomes" id="UP001057402"/>
    </source>
</evidence>
<comment type="caution">
    <text evidence="1">The sequence shown here is derived from an EMBL/GenBank/DDBJ whole genome shotgun (WGS) entry which is preliminary data.</text>
</comment>
<dbReference type="EMBL" id="CM042883">
    <property type="protein sequence ID" value="KAI4374351.1"/>
    <property type="molecule type" value="Genomic_DNA"/>
</dbReference>
<organism evidence="1 2">
    <name type="scientific">Melastoma candidum</name>
    <dbReference type="NCBI Taxonomy" id="119954"/>
    <lineage>
        <taxon>Eukaryota</taxon>
        <taxon>Viridiplantae</taxon>
        <taxon>Streptophyta</taxon>
        <taxon>Embryophyta</taxon>
        <taxon>Tracheophyta</taxon>
        <taxon>Spermatophyta</taxon>
        <taxon>Magnoliopsida</taxon>
        <taxon>eudicotyledons</taxon>
        <taxon>Gunneridae</taxon>
        <taxon>Pentapetalae</taxon>
        <taxon>rosids</taxon>
        <taxon>malvids</taxon>
        <taxon>Myrtales</taxon>
        <taxon>Melastomataceae</taxon>
        <taxon>Melastomatoideae</taxon>
        <taxon>Melastomateae</taxon>
        <taxon>Melastoma</taxon>
    </lineage>
</organism>
<accession>A0ACB9R7U6</accession>
<protein>
    <submittedName>
        <fullName evidence="1">Uncharacterized protein</fullName>
    </submittedName>
</protein>
<proteinExistence type="predicted"/>
<evidence type="ECO:0000313" key="1">
    <source>
        <dbReference type="EMBL" id="KAI4374351.1"/>
    </source>
</evidence>
<name>A0ACB9R7U6_9MYRT</name>
<gene>
    <name evidence="1" type="ORF">MLD38_012358</name>
</gene>
<dbReference type="Proteomes" id="UP001057402">
    <property type="component" value="Chromosome 4"/>
</dbReference>